<keyword evidence="3" id="KW-0238">DNA-binding</keyword>
<keyword evidence="6" id="KW-1185">Reference proteome</keyword>
<dbReference type="AlphaFoldDB" id="A0A7X2NNQ8"/>
<organism evidence="5 6">
    <name type="scientific">Clostridium porci</name>
    <dbReference type="NCBI Taxonomy" id="2605778"/>
    <lineage>
        <taxon>Bacteria</taxon>
        <taxon>Bacillati</taxon>
        <taxon>Bacillota</taxon>
        <taxon>Clostridia</taxon>
        <taxon>Eubacteriales</taxon>
        <taxon>Clostridiaceae</taxon>
        <taxon>Clostridium</taxon>
    </lineage>
</organism>
<dbReference type="CDD" id="cd17515">
    <property type="entry name" value="RMtype1_S_MjaORF132P_Sau1132ORF3780P-TRD1-CR1_like"/>
    <property type="match status" value="1"/>
</dbReference>
<name>A0A7X2NNQ8_9CLOT</name>
<proteinExistence type="inferred from homology"/>
<evidence type="ECO:0000313" key="5">
    <source>
        <dbReference type="EMBL" id="MSS38265.1"/>
    </source>
</evidence>
<reference evidence="5 6" key="1">
    <citation type="submission" date="2019-08" db="EMBL/GenBank/DDBJ databases">
        <title>In-depth cultivation of the pig gut microbiome towards novel bacterial diversity and tailored functional studies.</title>
        <authorList>
            <person name="Wylensek D."/>
            <person name="Hitch T.C.A."/>
            <person name="Clavel T."/>
        </authorList>
    </citation>
    <scope>NUCLEOTIDE SEQUENCE [LARGE SCALE GENOMIC DNA]</scope>
    <source>
        <strain evidence="5 6">WCA-389-WT-23D1</strain>
    </source>
</reference>
<protein>
    <submittedName>
        <fullName evidence="5">Restriction endonuclease subunit S</fullName>
    </submittedName>
</protein>
<comment type="similarity">
    <text evidence="1">Belongs to the type-I restriction system S methylase family.</text>
</comment>
<comment type="caution">
    <text evidence="5">The sequence shown here is derived from an EMBL/GenBank/DDBJ whole genome shotgun (WGS) entry which is preliminary data.</text>
</comment>
<evidence type="ECO:0000256" key="3">
    <source>
        <dbReference type="ARBA" id="ARBA00023125"/>
    </source>
</evidence>
<dbReference type="GO" id="GO:0009307">
    <property type="term" value="P:DNA restriction-modification system"/>
    <property type="evidence" value="ECO:0007669"/>
    <property type="project" value="UniProtKB-KW"/>
</dbReference>
<dbReference type="Gene3D" id="3.90.220.20">
    <property type="entry name" value="DNA methylase specificity domains"/>
    <property type="match status" value="1"/>
</dbReference>
<evidence type="ECO:0000259" key="4">
    <source>
        <dbReference type="Pfam" id="PF01420"/>
    </source>
</evidence>
<evidence type="ECO:0000256" key="1">
    <source>
        <dbReference type="ARBA" id="ARBA00010923"/>
    </source>
</evidence>
<dbReference type="Proteomes" id="UP000429958">
    <property type="component" value="Unassembled WGS sequence"/>
</dbReference>
<keyword evidence="5" id="KW-0540">Nuclease</keyword>
<evidence type="ECO:0000313" key="6">
    <source>
        <dbReference type="Proteomes" id="UP000429958"/>
    </source>
</evidence>
<dbReference type="InterPro" id="IPR052021">
    <property type="entry name" value="Type-I_RS_S_subunit"/>
</dbReference>
<accession>A0A7X2NNQ8</accession>
<keyword evidence="5" id="KW-0378">Hydrolase</keyword>
<dbReference type="GO" id="GO:0004519">
    <property type="term" value="F:endonuclease activity"/>
    <property type="evidence" value="ECO:0007669"/>
    <property type="project" value="UniProtKB-KW"/>
</dbReference>
<dbReference type="InterPro" id="IPR044946">
    <property type="entry name" value="Restrct_endonuc_typeI_TRD_sf"/>
</dbReference>
<feature type="domain" description="Type I restriction modification DNA specificity" evidence="4">
    <location>
        <begin position="17"/>
        <end position="176"/>
    </location>
</feature>
<dbReference type="Gene3D" id="1.10.287.1120">
    <property type="entry name" value="Bipartite methylase S protein"/>
    <property type="match status" value="1"/>
</dbReference>
<dbReference type="Pfam" id="PF01420">
    <property type="entry name" value="Methylase_S"/>
    <property type="match status" value="1"/>
</dbReference>
<dbReference type="PANTHER" id="PTHR30408">
    <property type="entry name" value="TYPE-1 RESTRICTION ENZYME ECOKI SPECIFICITY PROTEIN"/>
    <property type="match status" value="1"/>
</dbReference>
<dbReference type="EMBL" id="VUMD01000021">
    <property type="protein sequence ID" value="MSS38265.1"/>
    <property type="molecule type" value="Genomic_DNA"/>
</dbReference>
<keyword evidence="5" id="KW-0255">Endonuclease</keyword>
<gene>
    <name evidence="5" type="ORF">FYJ39_17425</name>
</gene>
<keyword evidence="2" id="KW-0680">Restriction system</keyword>
<sequence length="198" mass="22109">MRAIFRDKAILFSETTKWKSVRLGDECTFFSGGTPKSTDSSFYGGAIPFIRSGEIHSDKTELFLTDDGLKYSSAKMVSKGDLIIALYGATSGEVDISKIDGAINQAILCIRPSWINKVYLKYLLEDRKDDILNTYLQGGQGNLSAEIIKNLIFDIPDEGSQLVVVDFLNTMDRRINSSIMLMENLITLRSGLMQQLFI</sequence>
<dbReference type="GO" id="GO:0003677">
    <property type="term" value="F:DNA binding"/>
    <property type="evidence" value="ECO:0007669"/>
    <property type="project" value="UniProtKB-KW"/>
</dbReference>
<dbReference type="SUPFAM" id="SSF116734">
    <property type="entry name" value="DNA methylase specificity domain"/>
    <property type="match status" value="1"/>
</dbReference>
<evidence type="ECO:0000256" key="2">
    <source>
        <dbReference type="ARBA" id="ARBA00022747"/>
    </source>
</evidence>
<dbReference type="PANTHER" id="PTHR30408:SF12">
    <property type="entry name" value="TYPE I RESTRICTION ENZYME MJAVIII SPECIFICITY SUBUNIT"/>
    <property type="match status" value="1"/>
</dbReference>
<dbReference type="RefSeq" id="WP_154473698.1">
    <property type="nucleotide sequence ID" value="NZ_VUMD01000021.1"/>
</dbReference>
<dbReference type="InterPro" id="IPR000055">
    <property type="entry name" value="Restrct_endonuc_typeI_TRD"/>
</dbReference>